<dbReference type="SUPFAM" id="SSF56954">
    <property type="entry name" value="Outer membrane efflux proteins (OEP)"/>
    <property type="match status" value="1"/>
</dbReference>
<evidence type="ECO:0000256" key="5">
    <source>
        <dbReference type="ARBA" id="ARBA00022692"/>
    </source>
</evidence>
<evidence type="ECO:0000256" key="7">
    <source>
        <dbReference type="ARBA" id="ARBA00023237"/>
    </source>
</evidence>
<comment type="caution">
    <text evidence="9">The sequence shown here is derived from an EMBL/GenBank/DDBJ whole genome shotgun (WGS) entry which is preliminary data.</text>
</comment>
<evidence type="ECO:0000256" key="8">
    <source>
        <dbReference type="SAM" id="SignalP"/>
    </source>
</evidence>
<dbReference type="OrthoDB" id="9789368at2"/>
<feature type="signal peptide" evidence="8">
    <location>
        <begin position="1"/>
        <end position="24"/>
    </location>
</feature>
<keyword evidence="4" id="KW-1134">Transmembrane beta strand</keyword>
<comment type="subcellular location">
    <subcellularLocation>
        <location evidence="1">Cell outer membrane</location>
    </subcellularLocation>
</comment>
<evidence type="ECO:0000313" key="10">
    <source>
        <dbReference type="Proteomes" id="UP000433104"/>
    </source>
</evidence>
<reference evidence="9 10" key="1">
    <citation type="submission" date="2019-12" db="EMBL/GenBank/DDBJ databases">
        <title>Genomic-based taxomic classification of the family Erythrobacteraceae.</title>
        <authorList>
            <person name="Xu L."/>
        </authorList>
    </citation>
    <scope>NUCLEOTIDE SEQUENCE [LARGE SCALE GENOMIC DNA]</scope>
    <source>
        <strain evidence="9 10">MCCC 1A09962</strain>
    </source>
</reference>
<dbReference type="InterPro" id="IPR051906">
    <property type="entry name" value="TolC-like"/>
</dbReference>
<dbReference type="Gene3D" id="1.20.1600.10">
    <property type="entry name" value="Outer membrane efflux proteins (OEP)"/>
    <property type="match status" value="1"/>
</dbReference>
<gene>
    <name evidence="9" type="ORF">GRI38_12590</name>
</gene>
<protein>
    <submittedName>
        <fullName evidence="9">TolC family outer membrane protein</fullName>
    </submittedName>
</protein>
<comment type="similarity">
    <text evidence="2">Belongs to the outer membrane factor (OMF) (TC 1.B.17) family.</text>
</comment>
<evidence type="ECO:0000256" key="3">
    <source>
        <dbReference type="ARBA" id="ARBA00022448"/>
    </source>
</evidence>
<dbReference type="InterPro" id="IPR010130">
    <property type="entry name" value="T1SS_OMP_TolC"/>
</dbReference>
<keyword evidence="10" id="KW-1185">Reference proteome</keyword>
<keyword evidence="3" id="KW-0813">Transport</keyword>
<dbReference type="GO" id="GO:0015288">
    <property type="term" value="F:porin activity"/>
    <property type="evidence" value="ECO:0007669"/>
    <property type="project" value="TreeGrafter"/>
</dbReference>
<dbReference type="GO" id="GO:0009279">
    <property type="term" value="C:cell outer membrane"/>
    <property type="evidence" value="ECO:0007669"/>
    <property type="project" value="UniProtKB-SubCell"/>
</dbReference>
<dbReference type="EMBL" id="WTYW01000004">
    <property type="protein sequence ID" value="MXO86865.1"/>
    <property type="molecule type" value="Genomic_DNA"/>
</dbReference>
<proteinExistence type="inferred from homology"/>
<sequence length="506" mass="53672">MAGGKRRLLAGAALASLWSTPAHADTLREALAEAYINNPTLLSARAQQRAVDENVPIEKAAGRPSVTADAQYIEFVQDKPARVNGPDRTLGAGIDLGVPVYSGGAVKNSVRAAEERVQAGQADLRGTESAIFSRVVAAYMDVLRFEAIYELSANQVDVLGVNLQATSDRFEIGILTRTDVAQSQARLALAQSDLRAAAANLIAARETYVQLVGEAPQDLQPPPPLPNLPDSVGVAVATALENNPDLIAERERAQAAGYDIEVAGASRLPRVSVFTGGSYANYLGSLDGSTGVILDPTDPVPSPVQPTIGQTTTSVQVGVQLSLPLFQGGRPAALRRQAQQRALSQYEFVTAVERDVIAQVRSAWANLAAANAIIESSQEAIAAAELSLEGVRAENSIGNRTILDVLNAEQELLVARVDLVTARRNAYVAGFTLLAAMGLAEARDLSLDVTGPLYDPTINYERVRGKFFDFDDDPAPVPQASRTVDVPPADILIGPVDDEFYGANDE</sequence>
<dbReference type="PANTHER" id="PTHR30026">
    <property type="entry name" value="OUTER MEMBRANE PROTEIN TOLC"/>
    <property type="match status" value="1"/>
</dbReference>
<name>A0A844ZG88_9SPHN</name>
<evidence type="ECO:0000256" key="6">
    <source>
        <dbReference type="ARBA" id="ARBA00023136"/>
    </source>
</evidence>
<keyword evidence="5" id="KW-0812">Transmembrane</keyword>
<dbReference type="Pfam" id="PF02321">
    <property type="entry name" value="OEP"/>
    <property type="match status" value="2"/>
</dbReference>
<dbReference type="NCBIfam" id="TIGR01844">
    <property type="entry name" value="type_I_sec_TolC"/>
    <property type="match status" value="1"/>
</dbReference>
<accession>A0A844ZG88</accession>
<evidence type="ECO:0000256" key="1">
    <source>
        <dbReference type="ARBA" id="ARBA00004442"/>
    </source>
</evidence>
<dbReference type="InterPro" id="IPR003423">
    <property type="entry name" value="OMP_efflux"/>
</dbReference>
<keyword evidence="8" id="KW-0732">Signal</keyword>
<dbReference type="AlphaFoldDB" id="A0A844ZG88"/>
<organism evidence="9 10">
    <name type="scientific">Parapontixanthobacter aurantiacus</name>
    <dbReference type="NCBI Taxonomy" id="1463599"/>
    <lineage>
        <taxon>Bacteria</taxon>
        <taxon>Pseudomonadati</taxon>
        <taxon>Pseudomonadota</taxon>
        <taxon>Alphaproteobacteria</taxon>
        <taxon>Sphingomonadales</taxon>
        <taxon>Erythrobacteraceae</taxon>
        <taxon>Parapontixanthobacter</taxon>
    </lineage>
</organism>
<evidence type="ECO:0000256" key="2">
    <source>
        <dbReference type="ARBA" id="ARBA00007613"/>
    </source>
</evidence>
<feature type="chain" id="PRO_5032516498" evidence="8">
    <location>
        <begin position="25"/>
        <end position="506"/>
    </location>
</feature>
<evidence type="ECO:0000256" key="4">
    <source>
        <dbReference type="ARBA" id="ARBA00022452"/>
    </source>
</evidence>
<dbReference type="GO" id="GO:1990281">
    <property type="term" value="C:efflux pump complex"/>
    <property type="evidence" value="ECO:0007669"/>
    <property type="project" value="TreeGrafter"/>
</dbReference>
<keyword evidence="7" id="KW-0998">Cell outer membrane</keyword>
<dbReference type="PANTHER" id="PTHR30026:SF22">
    <property type="entry name" value="OUTER MEMBRANE EFFLUX PROTEIN"/>
    <property type="match status" value="1"/>
</dbReference>
<keyword evidence="6" id="KW-0472">Membrane</keyword>
<evidence type="ECO:0000313" key="9">
    <source>
        <dbReference type="EMBL" id="MXO86865.1"/>
    </source>
</evidence>
<dbReference type="GO" id="GO:0015562">
    <property type="term" value="F:efflux transmembrane transporter activity"/>
    <property type="evidence" value="ECO:0007669"/>
    <property type="project" value="InterPro"/>
</dbReference>
<dbReference type="Proteomes" id="UP000433104">
    <property type="component" value="Unassembled WGS sequence"/>
</dbReference>